<dbReference type="EMBL" id="CM042023">
    <property type="protein sequence ID" value="KAI3813326.1"/>
    <property type="molecule type" value="Genomic_DNA"/>
</dbReference>
<name>A0ACB9J0Q6_9ASTR</name>
<comment type="caution">
    <text evidence="1">The sequence shown here is derived from an EMBL/GenBank/DDBJ whole genome shotgun (WGS) entry which is preliminary data.</text>
</comment>
<gene>
    <name evidence="1" type="ORF">L1987_18046</name>
</gene>
<protein>
    <submittedName>
        <fullName evidence="1">Uncharacterized protein</fullName>
    </submittedName>
</protein>
<reference evidence="1 2" key="2">
    <citation type="journal article" date="2022" name="Mol. Ecol. Resour.">
        <title>The genomes of chicory, endive, great burdock and yacon provide insights into Asteraceae paleo-polyploidization history and plant inulin production.</title>
        <authorList>
            <person name="Fan W."/>
            <person name="Wang S."/>
            <person name="Wang H."/>
            <person name="Wang A."/>
            <person name="Jiang F."/>
            <person name="Liu H."/>
            <person name="Zhao H."/>
            <person name="Xu D."/>
            <person name="Zhang Y."/>
        </authorList>
    </citation>
    <scope>NUCLEOTIDE SEQUENCE [LARGE SCALE GENOMIC DNA]</scope>
    <source>
        <strain evidence="2">cv. Yunnan</strain>
        <tissue evidence="1">Leaves</tissue>
    </source>
</reference>
<accession>A0ACB9J0Q6</accession>
<evidence type="ECO:0000313" key="2">
    <source>
        <dbReference type="Proteomes" id="UP001056120"/>
    </source>
</evidence>
<evidence type="ECO:0000313" key="1">
    <source>
        <dbReference type="EMBL" id="KAI3813326.1"/>
    </source>
</evidence>
<dbReference type="Proteomes" id="UP001056120">
    <property type="component" value="Linkage Group LG06"/>
</dbReference>
<proteinExistence type="predicted"/>
<reference evidence="2" key="1">
    <citation type="journal article" date="2022" name="Mol. Ecol. Resour.">
        <title>The genomes of chicory, endive, great burdock and yacon provide insights into Asteraceae palaeo-polyploidization history and plant inulin production.</title>
        <authorList>
            <person name="Fan W."/>
            <person name="Wang S."/>
            <person name="Wang H."/>
            <person name="Wang A."/>
            <person name="Jiang F."/>
            <person name="Liu H."/>
            <person name="Zhao H."/>
            <person name="Xu D."/>
            <person name="Zhang Y."/>
        </authorList>
    </citation>
    <scope>NUCLEOTIDE SEQUENCE [LARGE SCALE GENOMIC DNA]</scope>
    <source>
        <strain evidence="2">cv. Yunnan</strain>
    </source>
</reference>
<keyword evidence="2" id="KW-1185">Reference proteome</keyword>
<organism evidence="1 2">
    <name type="scientific">Smallanthus sonchifolius</name>
    <dbReference type="NCBI Taxonomy" id="185202"/>
    <lineage>
        <taxon>Eukaryota</taxon>
        <taxon>Viridiplantae</taxon>
        <taxon>Streptophyta</taxon>
        <taxon>Embryophyta</taxon>
        <taxon>Tracheophyta</taxon>
        <taxon>Spermatophyta</taxon>
        <taxon>Magnoliopsida</taxon>
        <taxon>eudicotyledons</taxon>
        <taxon>Gunneridae</taxon>
        <taxon>Pentapetalae</taxon>
        <taxon>asterids</taxon>
        <taxon>campanulids</taxon>
        <taxon>Asterales</taxon>
        <taxon>Asteraceae</taxon>
        <taxon>Asteroideae</taxon>
        <taxon>Heliantheae alliance</taxon>
        <taxon>Millerieae</taxon>
        <taxon>Smallanthus</taxon>
    </lineage>
</organism>
<sequence length="422" mass="46823">MFNSTNFAISSRNGLLLENCSSTLNDCVVSTTRFENRFNLQQCESRSNTTMNCYSEDGPDQGEFINLEKLGAAGCQILFSSVTVDVNGSSSSSMPSPLDFQSLELGWWVRGECGCDQNAVCRNVSSQNRTLGYRCYCNEGFAGDGFSAGDGCRKDAQQNARAGKESAWVIIAVALCVGGVTIGIIIILCIKGKFRWRKKPKYNANVEYFLKNHEFLAPKRYSYSQVKKMTNSFEIKLGQGGFGSVYKGVLSNQNIVAVKILSELKGNGEDFMNEVASVGRTSHVNIVRLVGFCLEGHRRALIYEFMPNGSLERFIYGRSSSSSSQLGWENLHQIAIGIARGLEYLHKGCNTRILHLDIKPHNILLDQNLCPKISDFGLSKLFPDRTSMVSMSRMRGTPGYIAPELFSRNFGQVSHKSDVYSY</sequence>